<gene>
    <name evidence="2" type="ORF">BKA05_003465</name>
</gene>
<sequence length="125" mass="12489">MEVTAALAANALLAALAGLQVAAALGARVGHLVWGGQHRVLPTGLRVGSAVSVVVYALMAVLLLARADLVPPGPGGWIDVATWVLTGYFALGVVLNGASRSHAERATMVPACLVLAVCAGLLAAS</sequence>
<name>A0A7Z0C3J9_9ACTN</name>
<proteinExistence type="predicted"/>
<feature type="transmembrane region" description="Helical" evidence="1">
    <location>
        <begin position="77"/>
        <end position="95"/>
    </location>
</feature>
<feature type="transmembrane region" description="Helical" evidence="1">
    <location>
        <begin position="107"/>
        <end position="124"/>
    </location>
</feature>
<evidence type="ECO:0000313" key="3">
    <source>
        <dbReference type="Proteomes" id="UP000537326"/>
    </source>
</evidence>
<keyword evidence="1" id="KW-1133">Transmembrane helix</keyword>
<keyword evidence="1" id="KW-0472">Membrane</keyword>
<dbReference type="RefSeq" id="WP_179532568.1">
    <property type="nucleotide sequence ID" value="NZ_BAAAPP010000011.1"/>
</dbReference>
<keyword evidence="1" id="KW-0812">Transmembrane</keyword>
<dbReference type="EMBL" id="JACBZI010000001">
    <property type="protein sequence ID" value="NYI11950.1"/>
    <property type="molecule type" value="Genomic_DNA"/>
</dbReference>
<dbReference type="Proteomes" id="UP000537326">
    <property type="component" value="Unassembled WGS sequence"/>
</dbReference>
<keyword evidence="3" id="KW-1185">Reference proteome</keyword>
<comment type="caution">
    <text evidence="2">The sequence shown here is derived from an EMBL/GenBank/DDBJ whole genome shotgun (WGS) entry which is preliminary data.</text>
</comment>
<dbReference type="AlphaFoldDB" id="A0A7Z0C3J9"/>
<organism evidence="2 3">
    <name type="scientific">Nocardioides marinus</name>
    <dbReference type="NCBI Taxonomy" id="374514"/>
    <lineage>
        <taxon>Bacteria</taxon>
        <taxon>Bacillati</taxon>
        <taxon>Actinomycetota</taxon>
        <taxon>Actinomycetes</taxon>
        <taxon>Propionibacteriales</taxon>
        <taxon>Nocardioidaceae</taxon>
        <taxon>Nocardioides</taxon>
    </lineage>
</organism>
<reference evidence="2 3" key="1">
    <citation type="submission" date="2020-07" db="EMBL/GenBank/DDBJ databases">
        <title>Sequencing the genomes of 1000 actinobacteria strains.</title>
        <authorList>
            <person name="Klenk H.-P."/>
        </authorList>
    </citation>
    <scope>NUCLEOTIDE SEQUENCE [LARGE SCALE GENOMIC DNA]</scope>
    <source>
        <strain evidence="2 3">DSM 18248</strain>
    </source>
</reference>
<evidence type="ECO:0000313" key="2">
    <source>
        <dbReference type="EMBL" id="NYI11950.1"/>
    </source>
</evidence>
<feature type="transmembrane region" description="Helical" evidence="1">
    <location>
        <begin position="47"/>
        <end position="65"/>
    </location>
</feature>
<protein>
    <submittedName>
        <fullName evidence="2">Putative membrane protein</fullName>
    </submittedName>
</protein>
<evidence type="ECO:0000256" key="1">
    <source>
        <dbReference type="SAM" id="Phobius"/>
    </source>
</evidence>
<accession>A0A7Z0C3J9</accession>